<dbReference type="AlphaFoldDB" id="A0AAD9VC46"/>
<dbReference type="GO" id="GO:0016874">
    <property type="term" value="F:ligase activity"/>
    <property type="evidence" value="ECO:0007669"/>
    <property type="project" value="UniProtKB-KW"/>
</dbReference>
<protein>
    <submittedName>
        <fullName evidence="2">Tubulin--tyrosine ligase-like protein 12</fullName>
    </submittedName>
</protein>
<gene>
    <name evidence="2" type="ORF">P5673_006959</name>
</gene>
<dbReference type="InterPro" id="IPR008978">
    <property type="entry name" value="HSP20-like_chaperone"/>
</dbReference>
<organism evidence="2 3">
    <name type="scientific">Acropora cervicornis</name>
    <name type="common">Staghorn coral</name>
    <dbReference type="NCBI Taxonomy" id="6130"/>
    <lineage>
        <taxon>Eukaryota</taxon>
        <taxon>Metazoa</taxon>
        <taxon>Cnidaria</taxon>
        <taxon>Anthozoa</taxon>
        <taxon>Hexacorallia</taxon>
        <taxon>Scleractinia</taxon>
        <taxon>Astrocoeniina</taxon>
        <taxon>Acroporidae</taxon>
        <taxon>Acropora</taxon>
    </lineage>
</organism>
<dbReference type="PROSITE" id="PS51221">
    <property type="entry name" value="TTL"/>
    <property type="match status" value="1"/>
</dbReference>
<keyword evidence="2" id="KW-0436">Ligase</keyword>
<keyword evidence="3" id="KW-1185">Reference proteome</keyword>
<dbReference type="SUPFAM" id="SSF49764">
    <property type="entry name" value="HSP20-like chaperones"/>
    <property type="match status" value="1"/>
</dbReference>
<name>A0AAD9VC46_ACRCE</name>
<evidence type="ECO:0000313" key="2">
    <source>
        <dbReference type="EMBL" id="KAK2568894.1"/>
    </source>
</evidence>
<reference evidence="2" key="1">
    <citation type="journal article" date="2023" name="G3 (Bethesda)">
        <title>Whole genome assembly and annotation of the endangered Caribbean coral Acropora cervicornis.</title>
        <authorList>
            <person name="Selwyn J.D."/>
            <person name="Vollmer S.V."/>
        </authorList>
    </citation>
    <scope>NUCLEOTIDE SEQUENCE</scope>
    <source>
        <strain evidence="2">K2</strain>
    </source>
</reference>
<accession>A0AAD9VC46</accession>
<dbReference type="CDD" id="cd06467">
    <property type="entry name" value="p23_NUDC_like"/>
    <property type="match status" value="1"/>
</dbReference>
<dbReference type="InterPro" id="IPR057954">
    <property type="entry name" value="SET_TTL12"/>
</dbReference>
<comment type="caution">
    <text evidence="2">The sequence shown here is derived from an EMBL/GenBank/DDBJ whole genome shotgun (WGS) entry which is preliminary data.</text>
</comment>
<dbReference type="Proteomes" id="UP001249851">
    <property type="component" value="Unassembled WGS sequence"/>
</dbReference>
<dbReference type="Gene3D" id="2.60.40.790">
    <property type="match status" value="1"/>
</dbReference>
<feature type="domain" description="CS" evidence="1">
    <location>
        <begin position="237"/>
        <end position="329"/>
    </location>
</feature>
<dbReference type="InterPro" id="IPR007052">
    <property type="entry name" value="CS_dom"/>
</dbReference>
<dbReference type="EMBL" id="JARQWQ010000011">
    <property type="protein sequence ID" value="KAK2568894.1"/>
    <property type="molecule type" value="Genomic_DNA"/>
</dbReference>
<dbReference type="Pfam" id="PF25556">
    <property type="entry name" value="SET_TTL"/>
    <property type="match status" value="1"/>
</dbReference>
<sequence>MASDSLGNATCISKEDFLSLHRPQLLSIGLPEHLWDGVYRKLTPIASCDTGEVFELREDVQFESSGRWSLHAKRALQKFSDVFLVQHIWSNDGGSTAKRNLEKSPELLARMKEIMERPENSVGKKHASSEGDLLDSSLVVSQITGVDKKKAVETLQSTGGDLIEALCQITDSSYETEKPSKSDRSKIMTLEEFKKGFLHAVGMEKAKLLSEEYVQKMYLRYKREKEQYPECTSFGKGTTPNYSWFEEDEGAMAVFVSVPVSTKKRDVVSKLSTKRWTLCLKGCPPVIDGEFYGNVCPDESFWTFDSPGLLIMTLQKPENEESELWPVLMKGEKHLTEKEISDQAKEKSEKVDYDMHKVLENMWHYNQTYQVVSSEGNKQKPVWYIMDEFGSAIGHSVHPNVKCSPFAFAVTGEFYSILWPIENINVGEMCSRNFCPALSLSETHLQREARLLAFNPSSFPESCLKSFVVELAQFPALPKENCVTITAKSLLPRTGNIKCTNSRAKKLNLKFFLEKTATEKKLVLRNLGCTEVGSSSEADAVWFEKWSIPAERIPKNTRVNRLGGEEHLLQRHLLASHIQKTWGKVPWFPVTYNMSTDLAALCADHCCRGLSSYWILRAADPSKLSFRPVVTSDLRRALRSSEIGQLVASYYCFQTAWCRKRHFCLQYAVTVKSLRPLKLLVHNTPHVNLAEKQIDPNAFLDEYIPSALVASSSGVKQNGVMNHRLTYQEFVADLRADFLAIRQVSWEEVHSRILESIGKLFYAVSPSLTSFQNGMNTVGDLCAVYGVDILLRDTLEPLVIGVNPTPSFDSEECFSDVLVTAFGQNGECLDTANITEVTVRETE</sequence>
<dbReference type="InterPro" id="IPR027749">
    <property type="entry name" value="TTLL12"/>
</dbReference>
<dbReference type="Pfam" id="PF04969">
    <property type="entry name" value="CS"/>
    <property type="match status" value="1"/>
</dbReference>
<proteinExistence type="predicted"/>
<dbReference type="Gene3D" id="3.30.470.20">
    <property type="entry name" value="ATP-grasp fold, B domain"/>
    <property type="match status" value="1"/>
</dbReference>
<dbReference type="Pfam" id="PF03133">
    <property type="entry name" value="TTL"/>
    <property type="match status" value="1"/>
</dbReference>
<dbReference type="GO" id="GO:0005737">
    <property type="term" value="C:cytoplasm"/>
    <property type="evidence" value="ECO:0007669"/>
    <property type="project" value="TreeGrafter"/>
</dbReference>
<reference evidence="2" key="2">
    <citation type="journal article" date="2023" name="Science">
        <title>Genomic signatures of disease resistance in endangered staghorn corals.</title>
        <authorList>
            <person name="Vollmer S.V."/>
            <person name="Selwyn J.D."/>
            <person name="Despard B.A."/>
            <person name="Roesel C.L."/>
        </authorList>
    </citation>
    <scope>NUCLEOTIDE SEQUENCE</scope>
    <source>
        <strain evidence="2">K2</strain>
    </source>
</reference>
<dbReference type="PANTHER" id="PTHR46088:SF1">
    <property type="entry name" value="TUBULIN--TYROSINE LIGASE-LIKE PROTEIN 12"/>
    <property type="match status" value="1"/>
</dbReference>
<evidence type="ECO:0000259" key="1">
    <source>
        <dbReference type="PROSITE" id="PS51203"/>
    </source>
</evidence>
<dbReference type="PANTHER" id="PTHR46088">
    <property type="entry name" value="TUBULIN--TYROSINE LIGASE-LIKE PROTEIN 12"/>
    <property type="match status" value="1"/>
</dbReference>
<dbReference type="InterPro" id="IPR004344">
    <property type="entry name" value="TTL/TTLL_fam"/>
</dbReference>
<dbReference type="PROSITE" id="PS51203">
    <property type="entry name" value="CS"/>
    <property type="match status" value="1"/>
</dbReference>
<evidence type="ECO:0000313" key="3">
    <source>
        <dbReference type="Proteomes" id="UP001249851"/>
    </source>
</evidence>